<keyword evidence="2" id="KW-0472">Membrane</keyword>
<evidence type="ECO:0000313" key="5">
    <source>
        <dbReference type="Proteomes" id="UP000650081"/>
    </source>
</evidence>
<keyword evidence="2" id="KW-1133">Transmembrane helix</keyword>
<evidence type="ECO:0000259" key="3">
    <source>
        <dbReference type="PROSITE" id="PS50076"/>
    </source>
</evidence>
<dbReference type="InterPro" id="IPR036869">
    <property type="entry name" value="J_dom_sf"/>
</dbReference>
<dbReference type="SMART" id="SM00271">
    <property type="entry name" value="DnaJ"/>
    <property type="match status" value="1"/>
</dbReference>
<dbReference type="EMBL" id="JACSIT010000040">
    <property type="protein sequence ID" value="MBC6992932.1"/>
    <property type="molecule type" value="Genomic_DNA"/>
</dbReference>
<dbReference type="PRINTS" id="PR00625">
    <property type="entry name" value="JDOMAIN"/>
</dbReference>
<name>A0A923PLX5_9BACT</name>
<keyword evidence="5" id="KW-1185">Reference proteome</keyword>
<sequence length="384" mass="43007">MDIATARKILNVSQESSFDDIRLRYRAMSKKYHPDNPRTGDNNTFLTVSAAYTILQAGELGISRKEDIKDDMEQALSVRDDIEAYLEEVEDKYEIFKEDLKIHTLEAIRKKINSATGTSNLKKIIKKDIADILTDTKIRLKHHLKELEDSVKRDNSDFLFRLFKDMYVERQKYWLLTLYKNPVFVGEVTGVVTTFLIKELPAIREAYPDLVAVFSIWWLPLAIIALGSFILLVQFYMLNPKTQFVPPSFSLGGLHQLVTGKSENVGSTAGEIATGGAVMGALAGSLVLPGVGTLIGGVLGSLFGLGGKSLQQIKDEIYNGIEEDIESMFDQLDSIIKEWCKDSKNRISKAAFESFHRNVVNISGFLKADSKKVLLLTEGKKNVD</sequence>
<keyword evidence="2" id="KW-0812">Transmembrane</keyword>
<protein>
    <submittedName>
        <fullName evidence="4">DnaJ domain-containing protein</fullName>
    </submittedName>
</protein>
<dbReference type="PROSITE" id="PS50076">
    <property type="entry name" value="DNAJ_2"/>
    <property type="match status" value="1"/>
</dbReference>
<reference evidence="4" key="1">
    <citation type="submission" date="2020-08" db="EMBL/GenBank/DDBJ databases">
        <title>Lewinella bacteria from marine environments.</title>
        <authorList>
            <person name="Zhong Y."/>
        </authorList>
    </citation>
    <scope>NUCLEOTIDE SEQUENCE</scope>
    <source>
        <strain evidence="4">KCTC 42187</strain>
    </source>
</reference>
<dbReference type="SUPFAM" id="SSF46565">
    <property type="entry name" value="Chaperone J-domain"/>
    <property type="match status" value="1"/>
</dbReference>
<dbReference type="AlphaFoldDB" id="A0A923PLX5"/>
<feature type="transmembrane region" description="Helical" evidence="2">
    <location>
        <begin position="286"/>
        <end position="305"/>
    </location>
</feature>
<dbReference type="Proteomes" id="UP000650081">
    <property type="component" value="Unassembled WGS sequence"/>
</dbReference>
<dbReference type="InterPro" id="IPR001623">
    <property type="entry name" value="DnaJ_domain"/>
</dbReference>
<evidence type="ECO:0000313" key="4">
    <source>
        <dbReference type="EMBL" id="MBC6992932.1"/>
    </source>
</evidence>
<evidence type="ECO:0000256" key="1">
    <source>
        <dbReference type="SAM" id="Coils"/>
    </source>
</evidence>
<evidence type="ECO:0000256" key="2">
    <source>
        <dbReference type="SAM" id="Phobius"/>
    </source>
</evidence>
<dbReference type="Pfam" id="PF00226">
    <property type="entry name" value="DnaJ"/>
    <property type="match status" value="1"/>
</dbReference>
<dbReference type="RefSeq" id="WP_187465060.1">
    <property type="nucleotide sequence ID" value="NZ_JACSIT010000040.1"/>
</dbReference>
<feature type="transmembrane region" description="Helical" evidence="2">
    <location>
        <begin position="210"/>
        <end position="237"/>
    </location>
</feature>
<dbReference type="CDD" id="cd06257">
    <property type="entry name" value="DnaJ"/>
    <property type="match status" value="1"/>
</dbReference>
<feature type="coiled-coil region" evidence="1">
    <location>
        <begin position="72"/>
        <end position="106"/>
    </location>
</feature>
<feature type="domain" description="J" evidence="3">
    <location>
        <begin position="5"/>
        <end position="73"/>
    </location>
</feature>
<accession>A0A923PLX5</accession>
<proteinExistence type="predicted"/>
<keyword evidence="1" id="KW-0175">Coiled coil</keyword>
<comment type="caution">
    <text evidence="4">The sequence shown here is derived from an EMBL/GenBank/DDBJ whole genome shotgun (WGS) entry which is preliminary data.</text>
</comment>
<organism evidence="4 5">
    <name type="scientific">Neolewinella lacunae</name>
    <dbReference type="NCBI Taxonomy" id="1517758"/>
    <lineage>
        <taxon>Bacteria</taxon>
        <taxon>Pseudomonadati</taxon>
        <taxon>Bacteroidota</taxon>
        <taxon>Saprospiria</taxon>
        <taxon>Saprospirales</taxon>
        <taxon>Lewinellaceae</taxon>
        <taxon>Neolewinella</taxon>
    </lineage>
</organism>
<gene>
    <name evidence="4" type="ORF">H9S92_02035</name>
</gene>
<dbReference type="Gene3D" id="1.10.287.110">
    <property type="entry name" value="DnaJ domain"/>
    <property type="match status" value="1"/>
</dbReference>